<dbReference type="EMBL" id="LBWB01000024">
    <property type="protein sequence ID" value="KKQ99333.1"/>
    <property type="molecule type" value="Genomic_DNA"/>
</dbReference>
<evidence type="ECO:0000313" key="2">
    <source>
        <dbReference type="Proteomes" id="UP000033881"/>
    </source>
</evidence>
<gene>
    <name evidence="1" type="ORF">UT24_C0024G0008</name>
</gene>
<sequence>MTYLLNSKKSPEIINSTEPTSSINFTKHDNIMTEYEEMSSILEKNDDEMYVFLNKNCNDLLCDGCGKPLGNQFCIIPKNTDSNPLNRAVIVHMLGSSTRCRIRKCSGCNTICVDQEKSTCPKCDTILPRNVFEEI</sequence>
<protein>
    <submittedName>
        <fullName evidence="1">Uncharacterized protein</fullName>
    </submittedName>
</protein>
<reference evidence="1 2" key="1">
    <citation type="journal article" date="2015" name="Nature">
        <title>rRNA introns, odd ribosomes, and small enigmatic genomes across a large radiation of phyla.</title>
        <authorList>
            <person name="Brown C.T."/>
            <person name="Hug L.A."/>
            <person name="Thomas B.C."/>
            <person name="Sharon I."/>
            <person name="Castelle C.J."/>
            <person name="Singh A."/>
            <person name="Wilkins M.J."/>
            <person name="Williams K.H."/>
            <person name="Banfield J.F."/>
        </authorList>
    </citation>
    <scope>NUCLEOTIDE SEQUENCE [LARGE SCALE GENOMIC DNA]</scope>
</reference>
<name>A0A0G0M567_9BACT</name>
<dbReference type="Proteomes" id="UP000033881">
    <property type="component" value="Unassembled WGS sequence"/>
</dbReference>
<proteinExistence type="predicted"/>
<dbReference type="AlphaFoldDB" id="A0A0G0M567"/>
<comment type="caution">
    <text evidence="1">The sequence shown here is derived from an EMBL/GenBank/DDBJ whole genome shotgun (WGS) entry which is preliminary data.</text>
</comment>
<accession>A0A0G0M567</accession>
<evidence type="ECO:0000313" key="1">
    <source>
        <dbReference type="EMBL" id="KKQ99333.1"/>
    </source>
</evidence>
<dbReference type="STRING" id="1618574.UT24_C0024G0008"/>
<organism evidence="1 2">
    <name type="scientific">Candidatus Woesebacteria bacterium GW2011_GWB1_39_12</name>
    <dbReference type="NCBI Taxonomy" id="1618574"/>
    <lineage>
        <taxon>Bacteria</taxon>
        <taxon>Candidatus Woeseibacteriota</taxon>
    </lineage>
</organism>